<dbReference type="AlphaFoldDB" id="A0A6J7J1C2"/>
<name>A0A6J7J1C2_9ZZZZ</name>
<gene>
    <name evidence="1" type="ORF">UFOPK3772_00647</name>
</gene>
<protein>
    <submittedName>
        <fullName evidence="1">Unannotated protein</fullName>
    </submittedName>
</protein>
<evidence type="ECO:0000313" key="1">
    <source>
        <dbReference type="EMBL" id="CAB4937168.1"/>
    </source>
</evidence>
<dbReference type="EMBL" id="CAFBNE010000013">
    <property type="protein sequence ID" value="CAB4937168.1"/>
    <property type="molecule type" value="Genomic_DNA"/>
</dbReference>
<accession>A0A6J7J1C2</accession>
<organism evidence="1">
    <name type="scientific">freshwater metagenome</name>
    <dbReference type="NCBI Taxonomy" id="449393"/>
    <lineage>
        <taxon>unclassified sequences</taxon>
        <taxon>metagenomes</taxon>
        <taxon>ecological metagenomes</taxon>
    </lineage>
</organism>
<sequence>MTRPRSSADDSLFHVRTASLKEIGIVDGDLAGVAVVAKYTEGGR</sequence>
<proteinExistence type="predicted"/>
<reference evidence="1" key="1">
    <citation type="submission" date="2020-05" db="EMBL/GenBank/DDBJ databases">
        <authorList>
            <person name="Chiriac C."/>
            <person name="Salcher M."/>
            <person name="Ghai R."/>
            <person name="Kavagutti S V."/>
        </authorList>
    </citation>
    <scope>NUCLEOTIDE SEQUENCE</scope>
</reference>